<dbReference type="STRING" id="699246.HMPREF0868_0514"/>
<keyword evidence="2" id="KW-1185">Reference proteome</keyword>
<dbReference type="AlphaFoldDB" id="D3R0Y6"/>
<protein>
    <submittedName>
        <fullName evidence="1">Uncharacterized protein</fullName>
    </submittedName>
</protein>
<evidence type="ECO:0000313" key="2">
    <source>
        <dbReference type="Proteomes" id="UP000008234"/>
    </source>
</evidence>
<dbReference type="HOGENOM" id="CLU_3169934_0_0_9"/>
<evidence type="ECO:0000313" key="1">
    <source>
        <dbReference type="EMBL" id="ADC90434.1"/>
    </source>
</evidence>
<reference evidence="2" key="1">
    <citation type="submission" date="2009-12" db="EMBL/GenBank/DDBJ databases">
        <title>Sequence of Clostridiales genomosp. BVAB3 str. UPII9-5.</title>
        <authorList>
            <person name="Madupu R."/>
            <person name="Durkin A.S."/>
            <person name="Torralba M."/>
            <person name="Methe B."/>
            <person name="Sutton G.G."/>
            <person name="Strausberg R.L."/>
            <person name="Nelson K.E."/>
        </authorList>
    </citation>
    <scope>NUCLEOTIDE SEQUENCE [LARGE SCALE GENOMIC DNA]</scope>
    <source>
        <strain evidence="2">UPII9-5</strain>
    </source>
</reference>
<name>D3R0Y6_MAGIU</name>
<dbReference type="KEGG" id="clo:HMPREF0868_0514"/>
<gene>
    <name evidence="1" type="ordered locus">HMPREF0868_0514</name>
</gene>
<dbReference type="EMBL" id="CP001850">
    <property type="protein sequence ID" value="ADC90434.1"/>
    <property type="molecule type" value="Genomic_DNA"/>
</dbReference>
<organism evidence="1 2">
    <name type="scientific">Mageeibacillus indolicus (strain UPII9-5)</name>
    <name type="common">Clostridiales genomosp. BVAB3 (strain UPII9-5)</name>
    <dbReference type="NCBI Taxonomy" id="699246"/>
    <lineage>
        <taxon>Bacteria</taxon>
        <taxon>Bacillati</taxon>
        <taxon>Bacillota</taxon>
        <taxon>Clostridia</taxon>
        <taxon>Eubacteriales</taxon>
        <taxon>Oscillospiraceae</taxon>
        <taxon>Mageeibacillus</taxon>
    </lineage>
</organism>
<dbReference type="Proteomes" id="UP000008234">
    <property type="component" value="Chromosome"/>
</dbReference>
<proteinExistence type="predicted"/>
<sequence>MLVKDKQEIIATHKEMVKIPVLSLINSNLKTEYSWYIINNINMKRLD</sequence>
<accession>D3R0Y6</accession>